<evidence type="ECO:0000313" key="1">
    <source>
        <dbReference type="EMBL" id="MFD2459179.1"/>
    </source>
</evidence>
<accession>A0ABW5GD34</accession>
<comment type="caution">
    <text evidence="1">The sequence shown here is derived from an EMBL/GenBank/DDBJ whole genome shotgun (WGS) entry which is preliminary data.</text>
</comment>
<name>A0ABW5GD34_9PSEU</name>
<proteinExistence type="predicted"/>
<evidence type="ECO:0000313" key="2">
    <source>
        <dbReference type="Proteomes" id="UP001597419"/>
    </source>
</evidence>
<dbReference type="RefSeq" id="WP_345405959.1">
    <property type="nucleotide sequence ID" value="NZ_BAABHG010000019.1"/>
</dbReference>
<sequence>MSRETAMRRQGLEELAGSLRADAEASAVSRFVDLAERGRAGRAEVGRFLVAERAAQVSECTAFSLLASRFPDGAAARFFLGLASGVEGARARLTEAARSMDVTLAESPAGELGAEGHAFCGYLCWLALRASQAGAALAIYADFVAWCGACARVASALRTQGDSPDTVVNYFAGYAQVPEDLLGAAVAVARDGLDHGEDLARAEAEARLVLGYLRLFWDAAASPAG</sequence>
<gene>
    <name evidence="1" type="ORF">ACFSYJ_11220</name>
</gene>
<keyword evidence="2" id="KW-1185">Reference proteome</keyword>
<dbReference type="EMBL" id="JBHUKU010000005">
    <property type="protein sequence ID" value="MFD2459179.1"/>
    <property type="molecule type" value="Genomic_DNA"/>
</dbReference>
<organism evidence="1 2">
    <name type="scientific">Amycolatopsis samaneae</name>
    <dbReference type="NCBI Taxonomy" id="664691"/>
    <lineage>
        <taxon>Bacteria</taxon>
        <taxon>Bacillati</taxon>
        <taxon>Actinomycetota</taxon>
        <taxon>Actinomycetes</taxon>
        <taxon>Pseudonocardiales</taxon>
        <taxon>Pseudonocardiaceae</taxon>
        <taxon>Amycolatopsis</taxon>
    </lineage>
</organism>
<reference evidence="2" key="1">
    <citation type="journal article" date="2019" name="Int. J. Syst. Evol. Microbiol.">
        <title>The Global Catalogue of Microorganisms (GCM) 10K type strain sequencing project: providing services to taxonomists for standard genome sequencing and annotation.</title>
        <authorList>
            <consortium name="The Broad Institute Genomics Platform"/>
            <consortium name="The Broad Institute Genome Sequencing Center for Infectious Disease"/>
            <person name="Wu L."/>
            <person name="Ma J."/>
        </authorList>
    </citation>
    <scope>NUCLEOTIDE SEQUENCE [LARGE SCALE GENOMIC DNA]</scope>
    <source>
        <strain evidence="2">CGMCC 4.7643</strain>
    </source>
</reference>
<dbReference type="Proteomes" id="UP001597419">
    <property type="component" value="Unassembled WGS sequence"/>
</dbReference>
<dbReference type="InterPro" id="IPR016084">
    <property type="entry name" value="Haem_Oase-like_multi-hlx"/>
</dbReference>
<dbReference type="Gene3D" id="1.20.910.10">
    <property type="entry name" value="Heme oxygenase-like"/>
    <property type="match status" value="1"/>
</dbReference>
<evidence type="ECO:0008006" key="3">
    <source>
        <dbReference type="Google" id="ProtNLM"/>
    </source>
</evidence>
<dbReference type="SUPFAM" id="SSF48613">
    <property type="entry name" value="Heme oxygenase-like"/>
    <property type="match status" value="1"/>
</dbReference>
<protein>
    <recommendedName>
        <fullName evidence="3">Transcriptional regulator</fullName>
    </recommendedName>
</protein>